<sequence>MPTHILKRPMDKNILFNFLELICMAMNKQYIINYDSFKKSKFIEKLDTFIDEIRSYYYISKRSYLEQPITYKRFLTIIRQICNYNNITYRSVLKYQYSEQQVEYYVYFDEDGSSDNTIYCEKETAGSSDVDDVA</sequence>
<evidence type="ECO:0000313" key="1">
    <source>
        <dbReference type="EMBL" id="QHT93499.1"/>
    </source>
</evidence>
<accession>A0A6C0IL09</accession>
<organism evidence="1">
    <name type="scientific">viral metagenome</name>
    <dbReference type="NCBI Taxonomy" id="1070528"/>
    <lineage>
        <taxon>unclassified sequences</taxon>
        <taxon>metagenomes</taxon>
        <taxon>organismal metagenomes</taxon>
    </lineage>
</organism>
<proteinExistence type="predicted"/>
<name>A0A6C0IL09_9ZZZZ</name>
<protein>
    <submittedName>
        <fullName evidence="1">Uncharacterized protein</fullName>
    </submittedName>
</protein>
<dbReference type="AlphaFoldDB" id="A0A6C0IL09"/>
<reference evidence="1" key="1">
    <citation type="journal article" date="2020" name="Nature">
        <title>Giant virus diversity and host interactions through global metagenomics.</title>
        <authorList>
            <person name="Schulz F."/>
            <person name="Roux S."/>
            <person name="Paez-Espino D."/>
            <person name="Jungbluth S."/>
            <person name="Walsh D.A."/>
            <person name="Denef V.J."/>
            <person name="McMahon K.D."/>
            <person name="Konstantinidis K.T."/>
            <person name="Eloe-Fadrosh E.A."/>
            <person name="Kyrpides N.C."/>
            <person name="Woyke T."/>
        </authorList>
    </citation>
    <scope>NUCLEOTIDE SEQUENCE</scope>
    <source>
        <strain evidence="1">GVMAG-M-3300024252-29</strain>
    </source>
</reference>
<dbReference type="EMBL" id="MN740208">
    <property type="protein sequence ID" value="QHT93499.1"/>
    <property type="molecule type" value="Genomic_DNA"/>
</dbReference>